<organism evidence="1 2">
    <name type="scientific">Candidatus Haliotispira prima</name>
    <dbReference type="NCBI Taxonomy" id="3034016"/>
    <lineage>
        <taxon>Bacteria</taxon>
        <taxon>Pseudomonadati</taxon>
        <taxon>Spirochaetota</taxon>
        <taxon>Spirochaetia</taxon>
        <taxon>Spirochaetales</taxon>
        <taxon>Spirochaetaceae</taxon>
        <taxon>Candidatus Haliotispira</taxon>
    </lineage>
</organism>
<evidence type="ECO:0000313" key="1">
    <source>
        <dbReference type="EMBL" id="WGK68400.1"/>
    </source>
</evidence>
<dbReference type="RefSeq" id="WP_326926577.1">
    <property type="nucleotide sequence ID" value="NZ_CP123443.1"/>
</dbReference>
<accession>A0ABY8MGE6</accession>
<protein>
    <submittedName>
        <fullName evidence="1">Uncharacterized protein</fullName>
    </submittedName>
</protein>
<dbReference type="EMBL" id="CP123443">
    <property type="protein sequence ID" value="WGK68400.1"/>
    <property type="molecule type" value="Genomic_DNA"/>
</dbReference>
<name>A0ABY8MGE6_9SPIO</name>
<dbReference type="Proteomes" id="UP001228690">
    <property type="component" value="Chromosome"/>
</dbReference>
<reference evidence="1 2" key="1">
    <citation type="submission" date="2023-04" db="EMBL/GenBank/DDBJ databases">
        <title>Spirochaete genome identified in red abalone sample constitutes a novel genus.</title>
        <authorList>
            <person name="Sharma S.P."/>
            <person name="Purcell C.M."/>
            <person name="Hyde J.R."/>
            <person name="Severin A.J."/>
        </authorList>
    </citation>
    <scope>NUCLEOTIDE SEQUENCE [LARGE SCALE GENOMIC DNA]</scope>
    <source>
        <strain evidence="1 2">SP-2023</strain>
    </source>
</reference>
<gene>
    <name evidence="1" type="ORF">P0082_07880</name>
</gene>
<keyword evidence="2" id="KW-1185">Reference proteome</keyword>
<proteinExistence type="predicted"/>
<sequence>MIPSETIIEGATLVNNVVALYLKLSLLPVFTTVDNPIFLR</sequence>
<evidence type="ECO:0000313" key="2">
    <source>
        <dbReference type="Proteomes" id="UP001228690"/>
    </source>
</evidence>